<protein>
    <submittedName>
        <fullName evidence="3">Uncharacterized protein</fullName>
    </submittedName>
</protein>
<reference evidence="3 4" key="2">
    <citation type="journal article" date="2016" name="Genome Announc.">
        <title>Draft Genome Sequence of Erythromycin- and Oxytetracycline-Sensitive Nocardia seriolae Strain U-1 (NBRC 110359).</title>
        <authorList>
            <person name="Imajoh M."/>
            <person name="Sukeda M."/>
            <person name="Shimizu M."/>
            <person name="Yamane J."/>
            <person name="Ohnishi K."/>
            <person name="Oshima S."/>
        </authorList>
    </citation>
    <scope>NUCLEOTIDE SEQUENCE [LARGE SCALE GENOMIC DNA]</scope>
    <source>
        <strain evidence="3 4">U-1</strain>
    </source>
</reference>
<reference evidence="4" key="1">
    <citation type="submission" date="2015-07" db="EMBL/GenBank/DDBJ databases">
        <title>Nocardia seriolae U-1 whole genome shotgun sequence.</title>
        <authorList>
            <person name="Imajoh M."/>
            <person name="Fukumoto Y."/>
            <person name="Sukeda M."/>
            <person name="Yamane J."/>
            <person name="Yamasaki K."/>
            <person name="Shimizu M."/>
            <person name="Ohnishi K."/>
            <person name="Oshima S."/>
        </authorList>
    </citation>
    <scope>NUCLEOTIDE SEQUENCE [LARGE SCALE GENOMIC DNA]</scope>
    <source>
        <strain evidence="4">U-1</strain>
    </source>
</reference>
<accession>A0A0B8NFR1</accession>
<sequence>MDTNDFGQRFKNAAAKPPSAFGKNTQPNTTVYGRITAVGEQPRLKFNGAPGEVDTDAKGNPILQAFITLDTPAGPRNLYPTWRMEQAIGTALDKAGAHFNIGDTLSITFVGADPNEPRAKLYTAVYTPTAAHGPLGAA</sequence>
<reference evidence="2 5" key="3">
    <citation type="submission" date="2016-10" db="EMBL/GenBank/DDBJ databases">
        <title>Genome sequence of Nocardia seriolae strain EM150506, isolated from Anguila japonica.</title>
        <authorList>
            <person name="Han H.-J."/>
        </authorList>
    </citation>
    <scope>NUCLEOTIDE SEQUENCE [LARGE SCALE GENOMIC DNA]</scope>
    <source>
        <strain evidence="2 5">EM150506</strain>
    </source>
</reference>
<dbReference type="Proteomes" id="UP000037179">
    <property type="component" value="Unassembled WGS sequence"/>
</dbReference>
<dbReference type="AlphaFoldDB" id="A0A0B8NFR1"/>
<dbReference type="OrthoDB" id="4548637at2"/>
<dbReference type="EMBL" id="CP017839">
    <property type="protein sequence ID" value="APA97607.1"/>
    <property type="molecule type" value="Genomic_DNA"/>
</dbReference>
<organism evidence="3 4">
    <name type="scientific">Nocardia seriolae</name>
    <dbReference type="NCBI Taxonomy" id="37332"/>
    <lineage>
        <taxon>Bacteria</taxon>
        <taxon>Bacillati</taxon>
        <taxon>Actinomycetota</taxon>
        <taxon>Actinomycetes</taxon>
        <taxon>Mycobacteriales</taxon>
        <taxon>Nocardiaceae</taxon>
        <taxon>Nocardia</taxon>
    </lineage>
</organism>
<proteinExistence type="predicted"/>
<evidence type="ECO:0000313" key="2">
    <source>
        <dbReference type="EMBL" id="APA97607.1"/>
    </source>
</evidence>
<gene>
    <name evidence="2" type="ORF">NS506_03555</name>
    <name evidence="3" type="ORF">NSK11_contig00164-0009</name>
</gene>
<keyword evidence="4" id="KW-1185">Reference proteome</keyword>
<evidence type="ECO:0000256" key="1">
    <source>
        <dbReference type="SAM" id="MobiDB-lite"/>
    </source>
</evidence>
<evidence type="ECO:0000313" key="4">
    <source>
        <dbReference type="Proteomes" id="UP000037179"/>
    </source>
</evidence>
<feature type="region of interest" description="Disordered" evidence="1">
    <location>
        <begin position="1"/>
        <end position="27"/>
    </location>
</feature>
<dbReference type="KEGG" id="nsr:NS506_03555"/>
<evidence type="ECO:0000313" key="3">
    <source>
        <dbReference type="EMBL" id="GAP32538.1"/>
    </source>
</evidence>
<name>A0A0B8NFR1_9NOCA</name>
<evidence type="ECO:0000313" key="5">
    <source>
        <dbReference type="Proteomes" id="UP000180166"/>
    </source>
</evidence>
<dbReference type="RefSeq" id="WP_033090847.1">
    <property type="nucleotide sequence ID" value="NZ_AP017900.1"/>
</dbReference>
<dbReference type="Proteomes" id="UP000180166">
    <property type="component" value="Chromosome"/>
</dbReference>
<dbReference type="GeneID" id="93375852"/>
<dbReference type="EMBL" id="BBYQ01000164">
    <property type="protein sequence ID" value="GAP32538.1"/>
    <property type="molecule type" value="Genomic_DNA"/>
</dbReference>